<evidence type="ECO:0000313" key="4">
    <source>
        <dbReference type="RefSeq" id="XP_031572763.1"/>
    </source>
</evidence>
<accession>A0A6P8J424</accession>
<dbReference type="RefSeq" id="XP_031572763.1">
    <property type="nucleotide sequence ID" value="XM_031716903.1"/>
</dbReference>
<feature type="signal peptide" evidence="2">
    <location>
        <begin position="1"/>
        <end position="21"/>
    </location>
</feature>
<sequence>MKSKFFLLVCLVTELVVFAVAKSKHGAKHKDHHKTKEHHHSSKSSKRQFIPVAPSMLDNLPGNSNCMTSCQKLCTPDCDFACCVPHPHPAPLPPSQPSNCASYCPKSCYPNCSPACCGLSNQPPNPQYAPVPPPRVLYSRPSSLPVSRRCSRPGCPKWCFPTCSYSCCNPRPQPLYHATTTQILPPFRRPDTRFYANRPALAPLGQKQFNSFMPRNSARLMPLQNRGFIGPYCGRFCSKRCYPSCSPSCCSALSPPQVQSFAPAPIYQPAFSMPYQAPPQQSLVLPPPACPAACPATCYPQCNPGCCFQRVTPPPPPPPIPAAPTCPAPCVNSQACYPKCTPNCCLTQVPPLPVAQPQVFPYNGPKPLNPGAVTPGMPQAFHPIIGPPVPNSPQLQPMVGPPNSPNPQCPPPCSPSCFPQCTTSCCSASPVPFKPPEVIVLIPRPPPVCPAPCSSACYPKCEKSCCCGANNVNGLLPLEGGYTGMCASD</sequence>
<feature type="compositionally biased region" description="Basic residues" evidence="1">
    <location>
        <begin position="27"/>
        <end position="46"/>
    </location>
</feature>
<feature type="chain" id="PRO_5027739443" evidence="2">
    <location>
        <begin position="22"/>
        <end position="489"/>
    </location>
</feature>
<evidence type="ECO:0000256" key="2">
    <source>
        <dbReference type="SAM" id="SignalP"/>
    </source>
</evidence>
<protein>
    <submittedName>
        <fullName evidence="4">Proline-rich protein 36-like</fullName>
    </submittedName>
</protein>
<evidence type="ECO:0000313" key="3">
    <source>
        <dbReference type="Proteomes" id="UP000515163"/>
    </source>
</evidence>
<reference evidence="4" key="1">
    <citation type="submission" date="2025-08" db="UniProtKB">
        <authorList>
            <consortium name="RefSeq"/>
        </authorList>
    </citation>
    <scope>IDENTIFICATION</scope>
    <source>
        <tissue evidence="4">Tentacle</tissue>
    </source>
</reference>
<feature type="region of interest" description="Disordered" evidence="1">
    <location>
        <begin position="27"/>
        <end position="47"/>
    </location>
</feature>
<proteinExistence type="predicted"/>
<keyword evidence="2" id="KW-0732">Signal</keyword>
<dbReference type="Proteomes" id="UP000515163">
    <property type="component" value="Unplaced"/>
</dbReference>
<dbReference type="OrthoDB" id="5990680at2759"/>
<dbReference type="AlphaFoldDB" id="A0A6P8J424"/>
<dbReference type="KEGG" id="aten:116306808"/>
<evidence type="ECO:0000256" key="1">
    <source>
        <dbReference type="SAM" id="MobiDB-lite"/>
    </source>
</evidence>
<organism evidence="3 4">
    <name type="scientific">Actinia tenebrosa</name>
    <name type="common">Australian red waratah sea anemone</name>
    <dbReference type="NCBI Taxonomy" id="6105"/>
    <lineage>
        <taxon>Eukaryota</taxon>
        <taxon>Metazoa</taxon>
        <taxon>Cnidaria</taxon>
        <taxon>Anthozoa</taxon>
        <taxon>Hexacorallia</taxon>
        <taxon>Actiniaria</taxon>
        <taxon>Actiniidae</taxon>
        <taxon>Actinia</taxon>
    </lineage>
</organism>
<dbReference type="GeneID" id="116306808"/>
<keyword evidence="3" id="KW-1185">Reference proteome</keyword>
<dbReference type="InParanoid" id="A0A6P8J424"/>
<gene>
    <name evidence="4" type="primary">LOC116306808</name>
</gene>
<name>A0A6P8J424_ACTTE</name>